<evidence type="ECO:0000313" key="2">
    <source>
        <dbReference type="Proteomes" id="UP000663671"/>
    </source>
</evidence>
<accession>A0A8A1LZP1</accession>
<protein>
    <submittedName>
        <fullName evidence="1">Uncharacterized protein</fullName>
    </submittedName>
</protein>
<feature type="non-terminal residue" evidence="1">
    <location>
        <position position="31"/>
    </location>
</feature>
<reference evidence="1" key="1">
    <citation type="submission" date="2021-01" db="EMBL/GenBank/DDBJ databases">
        <title>Chromosome-level genome assembly of a human fungal pathogen reveals clustering of transcriptionally co-regulated genes.</title>
        <authorList>
            <person name="Voorhies M."/>
            <person name="Cohen S."/>
            <person name="Shea T.P."/>
            <person name="Petrus S."/>
            <person name="Munoz J.F."/>
            <person name="Poplawski S."/>
            <person name="Goldman W.E."/>
            <person name="Michael T."/>
            <person name="Cuomo C.A."/>
            <person name="Sil A."/>
            <person name="Beyhan S."/>
        </authorList>
    </citation>
    <scope>NUCLEOTIDE SEQUENCE</scope>
    <source>
        <strain evidence="1">WU24</strain>
    </source>
</reference>
<proteinExistence type="predicted"/>
<gene>
    <name evidence="1" type="ORF">I7I51_08764</name>
</gene>
<evidence type="ECO:0000313" key="1">
    <source>
        <dbReference type="EMBL" id="QSS59329.1"/>
    </source>
</evidence>
<dbReference type="AlphaFoldDB" id="A0A8A1LZP1"/>
<dbReference type="VEuPathDB" id="FungiDB:I7I51_08764"/>
<dbReference type="Proteomes" id="UP000663671">
    <property type="component" value="Chromosome 2"/>
</dbReference>
<name>A0A8A1LZP1_AJECA</name>
<sequence>CDECECPHCGPLLERFHPSALIRRDETEPRE</sequence>
<dbReference type="EMBL" id="CP069109">
    <property type="protein sequence ID" value="QSS59329.1"/>
    <property type="molecule type" value="Genomic_DNA"/>
</dbReference>
<organism evidence="1 2">
    <name type="scientific">Ajellomyces capsulatus</name>
    <name type="common">Darling's disease fungus</name>
    <name type="synonym">Histoplasma capsulatum</name>
    <dbReference type="NCBI Taxonomy" id="5037"/>
    <lineage>
        <taxon>Eukaryota</taxon>
        <taxon>Fungi</taxon>
        <taxon>Dikarya</taxon>
        <taxon>Ascomycota</taxon>
        <taxon>Pezizomycotina</taxon>
        <taxon>Eurotiomycetes</taxon>
        <taxon>Eurotiomycetidae</taxon>
        <taxon>Onygenales</taxon>
        <taxon>Ajellomycetaceae</taxon>
        <taxon>Histoplasma</taxon>
    </lineage>
</organism>